<evidence type="ECO:0000256" key="2">
    <source>
        <dbReference type="RuleBase" id="RU000682"/>
    </source>
</evidence>
<feature type="region of interest" description="Disordered" evidence="3">
    <location>
        <begin position="140"/>
        <end position="204"/>
    </location>
</feature>
<evidence type="ECO:0000256" key="3">
    <source>
        <dbReference type="SAM" id="MobiDB-lite"/>
    </source>
</evidence>
<dbReference type="STRING" id="743788.S8FTI8"/>
<dbReference type="Pfam" id="PF00046">
    <property type="entry name" value="Homeodomain"/>
    <property type="match status" value="1"/>
</dbReference>
<feature type="compositionally biased region" description="Low complexity" evidence="3">
    <location>
        <begin position="8"/>
        <end position="29"/>
    </location>
</feature>
<dbReference type="PROSITE" id="PS50071">
    <property type="entry name" value="HOMEOBOX_2"/>
    <property type="match status" value="1"/>
</dbReference>
<evidence type="ECO:0000313" key="5">
    <source>
        <dbReference type="EMBL" id="EPT01495.1"/>
    </source>
</evidence>
<dbReference type="SMART" id="SM00389">
    <property type="entry name" value="HOX"/>
    <property type="match status" value="1"/>
</dbReference>
<dbReference type="eggNOG" id="ENOG502SUF6">
    <property type="taxonomic scope" value="Eukaryota"/>
</dbReference>
<dbReference type="InterPro" id="IPR009057">
    <property type="entry name" value="Homeodomain-like_sf"/>
</dbReference>
<feature type="domain" description="Homeobox" evidence="4">
    <location>
        <begin position="46"/>
        <end position="100"/>
    </location>
</feature>
<organism evidence="5 6">
    <name type="scientific">Fomitopsis schrenkii</name>
    <name type="common">Brown rot fungus</name>
    <dbReference type="NCBI Taxonomy" id="2126942"/>
    <lineage>
        <taxon>Eukaryota</taxon>
        <taxon>Fungi</taxon>
        <taxon>Dikarya</taxon>
        <taxon>Basidiomycota</taxon>
        <taxon>Agaricomycotina</taxon>
        <taxon>Agaricomycetes</taxon>
        <taxon>Polyporales</taxon>
        <taxon>Fomitopsis</taxon>
    </lineage>
</organism>
<reference evidence="5 6" key="1">
    <citation type="journal article" date="2012" name="Science">
        <title>The Paleozoic origin of enzymatic lignin decomposition reconstructed from 31 fungal genomes.</title>
        <authorList>
            <person name="Floudas D."/>
            <person name="Binder M."/>
            <person name="Riley R."/>
            <person name="Barry K."/>
            <person name="Blanchette R.A."/>
            <person name="Henrissat B."/>
            <person name="Martinez A.T."/>
            <person name="Otillar R."/>
            <person name="Spatafora J.W."/>
            <person name="Yadav J.S."/>
            <person name="Aerts A."/>
            <person name="Benoit I."/>
            <person name="Boyd A."/>
            <person name="Carlson A."/>
            <person name="Copeland A."/>
            <person name="Coutinho P.M."/>
            <person name="de Vries R.P."/>
            <person name="Ferreira P."/>
            <person name="Findley K."/>
            <person name="Foster B."/>
            <person name="Gaskell J."/>
            <person name="Glotzer D."/>
            <person name="Gorecki P."/>
            <person name="Heitman J."/>
            <person name="Hesse C."/>
            <person name="Hori C."/>
            <person name="Igarashi K."/>
            <person name="Jurgens J.A."/>
            <person name="Kallen N."/>
            <person name="Kersten P."/>
            <person name="Kohler A."/>
            <person name="Kuees U."/>
            <person name="Kumar T.K.A."/>
            <person name="Kuo A."/>
            <person name="LaButti K."/>
            <person name="Larrondo L.F."/>
            <person name="Lindquist E."/>
            <person name="Ling A."/>
            <person name="Lombard V."/>
            <person name="Lucas S."/>
            <person name="Lundell T."/>
            <person name="Martin R."/>
            <person name="McLaughlin D.J."/>
            <person name="Morgenstern I."/>
            <person name="Morin E."/>
            <person name="Murat C."/>
            <person name="Nagy L.G."/>
            <person name="Nolan M."/>
            <person name="Ohm R.A."/>
            <person name="Patyshakuliyeva A."/>
            <person name="Rokas A."/>
            <person name="Ruiz-Duenas F.J."/>
            <person name="Sabat G."/>
            <person name="Salamov A."/>
            <person name="Samejima M."/>
            <person name="Schmutz J."/>
            <person name="Slot J.C."/>
            <person name="St John F."/>
            <person name="Stenlid J."/>
            <person name="Sun H."/>
            <person name="Sun S."/>
            <person name="Syed K."/>
            <person name="Tsang A."/>
            <person name="Wiebenga A."/>
            <person name="Young D."/>
            <person name="Pisabarro A."/>
            <person name="Eastwood D.C."/>
            <person name="Martin F."/>
            <person name="Cullen D."/>
            <person name="Grigoriev I.V."/>
            <person name="Hibbett D.S."/>
        </authorList>
    </citation>
    <scope>NUCLEOTIDE SEQUENCE</scope>
    <source>
        <strain evidence="6">FP-58527</strain>
    </source>
</reference>
<feature type="region of interest" description="Disordered" evidence="3">
    <location>
        <begin position="257"/>
        <end position="298"/>
    </location>
</feature>
<keyword evidence="1 2" id="KW-0539">Nucleus</keyword>
<sequence>MPVARTGSVLSCSSIESSSVDSAESVSDVPTTPKSNKPAGEIPFVRRRLQHEQTVVLSALFQQQTHPSKDVRIALAEELCIELKTVSAWFQNKRRSVKKKSLVWTRPAQENRYEGSAYPAAGKKHLPRSGSAISLDCVVSARERRTTPEPASPRRPPLTPRRVNAHRRYQPPNQYQSPPRNLWDHIPSSPPAMPSSPGGDSMRLSALPRRTKSLRSLEWACAKARGSKKPHPDVLDEEDFDVPMLVLDGQHRGVDVEEEDTETEEFEAITPDASSAQLDPFQDQSSPAARHKNDIAPPQDMEAAMALLGFMGHLPL</sequence>
<dbReference type="SUPFAM" id="SSF46689">
    <property type="entry name" value="Homeodomain-like"/>
    <property type="match status" value="1"/>
</dbReference>
<dbReference type="EMBL" id="KE504141">
    <property type="protein sequence ID" value="EPT01495.1"/>
    <property type="molecule type" value="Genomic_DNA"/>
</dbReference>
<dbReference type="GO" id="GO:0003677">
    <property type="term" value="F:DNA binding"/>
    <property type="evidence" value="ECO:0007669"/>
    <property type="project" value="UniProtKB-UniRule"/>
</dbReference>
<dbReference type="InterPro" id="IPR001356">
    <property type="entry name" value="HD"/>
</dbReference>
<comment type="subcellular location">
    <subcellularLocation>
        <location evidence="1 2">Nucleus</location>
    </subcellularLocation>
</comment>
<keyword evidence="1 2" id="KW-0371">Homeobox</keyword>
<dbReference type="Proteomes" id="UP000015241">
    <property type="component" value="Unassembled WGS sequence"/>
</dbReference>
<dbReference type="InParanoid" id="S8FTI8"/>
<dbReference type="Gene3D" id="1.10.10.60">
    <property type="entry name" value="Homeodomain-like"/>
    <property type="match status" value="1"/>
</dbReference>
<feature type="DNA-binding region" description="Homeobox" evidence="1">
    <location>
        <begin position="48"/>
        <end position="101"/>
    </location>
</feature>
<dbReference type="AlphaFoldDB" id="S8FTI8"/>
<name>S8FTI8_FOMSC</name>
<protein>
    <recommendedName>
        <fullName evidence="4">Homeobox domain-containing protein</fullName>
    </recommendedName>
</protein>
<keyword evidence="1 2" id="KW-0238">DNA-binding</keyword>
<feature type="compositionally biased region" description="Polar residues" evidence="3">
    <location>
        <begin position="272"/>
        <end position="287"/>
    </location>
</feature>
<evidence type="ECO:0000256" key="1">
    <source>
        <dbReference type="PROSITE-ProRule" id="PRU00108"/>
    </source>
</evidence>
<dbReference type="HOGENOM" id="CLU_931197_0_0_1"/>
<gene>
    <name evidence="5" type="ORF">FOMPIDRAFT_1048655</name>
</gene>
<feature type="compositionally biased region" description="Pro residues" evidence="3">
    <location>
        <begin position="150"/>
        <end position="159"/>
    </location>
</feature>
<keyword evidence="6" id="KW-1185">Reference proteome</keyword>
<dbReference type="OrthoDB" id="6159439at2759"/>
<feature type="region of interest" description="Disordered" evidence="3">
    <location>
        <begin position="1"/>
        <end position="40"/>
    </location>
</feature>
<evidence type="ECO:0000259" key="4">
    <source>
        <dbReference type="PROSITE" id="PS50071"/>
    </source>
</evidence>
<accession>S8FTI8</accession>
<dbReference type="GO" id="GO:0005634">
    <property type="term" value="C:nucleus"/>
    <property type="evidence" value="ECO:0007669"/>
    <property type="project" value="UniProtKB-SubCell"/>
</dbReference>
<dbReference type="CDD" id="cd00086">
    <property type="entry name" value="homeodomain"/>
    <property type="match status" value="1"/>
</dbReference>
<proteinExistence type="predicted"/>
<feature type="compositionally biased region" description="Acidic residues" evidence="3">
    <location>
        <begin position="257"/>
        <end position="267"/>
    </location>
</feature>
<evidence type="ECO:0000313" key="6">
    <source>
        <dbReference type="Proteomes" id="UP000015241"/>
    </source>
</evidence>